<protein>
    <submittedName>
        <fullName evidence="1">GNAT family N-acetyltransferase</fullName>
    </submittedName>
</protein>
<keyword evidence="2" id="KW-1185">Reference proteome</keyword>
<organism evidence="1 2">
    <name type="scientific">Trichocoleus desertorum GB2-A4</name>
    <dbReference type="NCBI Taxonomy" id="2933944"/>
    <lineage>
        <taxon>Bacteria</taxon>
        <taxon>Bacillati</taxon>
        <taxon>Cyanobacteriota</taxon>
        <taxon>Cyanophyceae</taxon>
        <taxon>Leptolyngbyales</taxon>
        <taxon>Trichocoleusaceae</taxon>
        <taxon>Trichocoleus</taxon>
    </lineage>
</organism>
<evidence type="ECO:0000313" key="2">
    <source>
        <dbReference type="Proteomes" id="UP001464891"/>
    </source>
</evidence>
<reference evidence="1 2" key="1">
    <citation type="submission" date="2022-04" db="EMBL/GenBank/DDBJ databases">
        <title>Positive selection, recombination, and allopatry shape intraspecific diversity of widespread and dominant cyanobacteria.</title>
        <authorList>
            <person name="Wei J."/>
            <person name="Shu W."/>
            <person name="Hu C."/>
        </authorList>
    </citation>
    <scope>NUCLEOTIDE SEQUENCE [LARGE SCALE GENOMIC DNA]</scope>
    <source>
        <strain evidence="1 2">GB2-A4</strain>
    </source>
</reference>
<name>A0ABV0JEN0_9CYAN</name>
<sequence length="193" mass="21873">MNRTIQLLQVHDQKIVDAILTEVTDKHLEDAKTFWEPILEGSGQDDEYWNWVGKSRRSKLLPGDELYAIECEGITQGLMMLDVLKKRCQIESQLRRRLVYISALTTAPWNRPLIINPPTYKGIGGNLVEFANVLRTHFVNARSHELGYQGRIGLHALPGALGFYRKLRVGLLNCGPDPEEPVDILPVLKDVGF</sequence>
<gene>
    <name evidence="1" type="ORF">NC998_24200</name>
</gene>
<dbReference type="RefSeq" id="WP_190435381.1">
    <property type="nucleotide sequence ID" value="NZ_JAMPKM010000022.1"/>
</dbReference>
<comment type="caution">
    <text evidence="1">The sequence shown here is derived from an EMBL/GenBank/DDBJ whole genome shotgun (WGS) entry which is preliminary data.</text>
</comment>
<evidence type="ECO:0000313" key="1">
    <source>
        <dbReference type="EMBL" id="MEP0820207.1"/>
    </source>
</evidence>
<accession>A0ABV0JEN0</accession>
<dbReference type="Proteomes" id="UP001464891">
    <property type="component" value="Unassembled WGS sequence"/>
</dbReference>
<proteinExistence type="predicted"/>
<dbReference type="EMBL" id="JAMPKM010000022">
    <property type="protein sequence ID" value="MEP0820207.1"/>
    <property type="molecule type" value="Genomic_DNA"/>
</dbReference>